<dbReference type="KEGG" id="dwd:DSCW_59850"/>
<dbReference type="Pfam" id="PF02663">
    <property type="entry name" value="FmdE"/>
    <property type="match status" value="1"/>
</dbReference>
<name>A0A5K7ZBU3_9BACT</name>
<dbReference type="Gene3D" id="3.30.1330.130">
    <property type="match status" value="1"/>
</dbReference>
<dbReference type="PANTHER" id="PTHR39418">
    <property type="entry name" value="DEHYDROGENASE-RELATED"/>
    <property type="match status" value="1"/>
</dbReference>
<protein>
    <submittedName>
        <fullName evidence="2">Molybdenum formylmethanofuran dehydrogenase subunit fmde related protein</fullName>
    </submittedName>
</protein>
<proteinExistence type="predicted"/>
<sequence length="256" mass="28024">MDTAEIDKLKQNPRKNFIQAVREKDTLRCLVKAAELHGHFCPGIALGVMASVYGLWELGVQSIYFDGIMEDLVAIVEVNACFADGVQAVSGCTLGNNALVYRDLGRLAVTFARRGKETGVRVRVGHDFVSLVAQAAPSFYSLLEKVIKNREGSNEDMDAFREQAKTAAFSLVQESFEKLLVAEPVKPMLPAMAPVKPSSVCPACGEEIMGTKIVREGQDQGLCFTCGHHPYFEVEGRGIVKIDNNCTPTRERAVVE</sequence>
<gene>
    <name evidence="2" type="ORF">DSCW_59850</name>
</gene>
<dbReference type="InterPro" id="IPR053194">
    <property type="entry name" value="tRNA_methyltr_O"/>
</dbReference>
<evidence type="ECO:0000313" key="3">
    <source>
        <dbReference type="Proteomes" id="UP000427769"/>
    </source>
</evidence>
<feature type="domain" description="Formylmethanofuran dehydrogenase subunit E" evidence="1">
    <location>
        <begin position="37"/>
        <end position="179"/>
    </location>
</feature>
<dbReference type="SUPFAM" id="SSF143555">
    <property type="entry name" value="FwdE-like"/>
    <property type="match status" value="1"/>
</dbReference>
<dbReference type="Proteomes" id="UP000427769">
    <property type="component" value="Chromosome"/>
</dbReference>
<dbReference type="RefSeq" id="WP_155307183.1">
    <property type="nucleotide sequence ID" value="NZ_AP021875.1"/>
</dbReference>
<reference evidence="2 3" key="1">
    <citation type="submission" date="2019-11" db="EMBL/GenBank/DDBJ databases">
        <title>Comparative genomics of hydrocarbon-degrading Desulfosarcina strains.</title>
        <authorList>
            <person name="Watanabe M."/>
            <person name="Kojima H."/>
            <person name="Fukui M."/>
        </authorList>
    </citation>
    <scope>NUCLEOTIDE SEQUENCE [LARGE SCALE GENOMIC DNA]</scope>
    <source>
        <strain evidence="2 3">PP31</strain>
    </source>
</reference>
<dbReference type="EMBL" id="AP021875">
    <property type="protein sequence ID" value="BBO78568.1"/>
    <property type="molecule type" value="Genomic_DNA"/>
</dbReference>
<evidence type="ECO:0000313" key="2">
    <source>
        <dbReference type="EMBL" id="BBO78568.1"/>
    </source>
</evidence>
<organism evidence="2 3">
    <name type="scientific">Desulfosarcina widdelii</name>
    <dbReference type="NCBI Taxonomy" id="947919"/>
    <lineage>
        <taxon>Bacteria</taxon>
        <taxon>Pseudomonadati</taxon>
        <taxon>Thermodesulfobacteriota</taxon>
        <taxon>Desulfobacteria</taxon>
        <taxon>Desulfobacterales</taxon>
        <taxon>Desulfosarcinaceae</taxon>
        <taxon>Desulfosarcina</taxon>
    </lineage>
</organism>
<accession>A0A5K7ZBU3</accession>
<dbReference type="AlphaFoldDB" id="A0A5K7ZBU3"/>
<dbReference type="OrthoDB" id="9804309at2"/>
<evidence type="ECO:0000259" key="1">
    <source>
        <dbReference type="Pfam" id="PF02663"/>
    </source>
</evidence>
<keyword evidence="3" id="KW-1185">Reference proteome</keyword>
<dbReference type="PANTHER" id="PTHR39418:SF1">
    <property type="entry name" value="DEHYDROGENASE"/>
    <property type="match status" value="1"/>
</dbReference>
<dbReference type="InterPro" id="IPR003814">
    <property type="entry name" value="FmdEsu_dom"/>
</dbReference>